<protein>
    <submittedName>
        <fullName evidence="1">DUF2535 family protein</fullName>
    </submittedName>
</protein>
<dbReference type="Pfam" id="PF10751">
    <property type="entry name" value="DUF2535"/>
    <property type="match status" value="1"/>
</dbReference>
<comment type="caution">
    <text evidence="1">The sequence shown here is derived from an EMBL/GenBank/DDBJ whole genome shotgun (WGS) entry which is preliminary data.</text>
</comment>
<sequence>MLLKSLEFKNCYGQKVRISDIPVMAQDNPLYFKVSRRLQLFMMEIDRNPKKKVFSFRDHLKKHLKWPEYQSIYHTVELKNNA</sequence>
<evidence type="ECO:0000313" key="2">
    <source>
        <dbReference type="Proteomes" id="UP000265801"/>
    </source>
</evidence>
<reference evidence="1 2" key="1">
    <citation type="submission" date="2018-09" db="EMBL/GenBank/DDBJ databases">
        <title>Bacillus saliacetes sp. nov., isolated from Thai shrimp paste (Ka-pi).</title>
        <authorList>
            <person name="Daroonpunt R."/>
            <person name="Tanasupawat S."/>
            <person name="Yiamsombut S."/>
        </authorList>
    </citation>
    <scope>NUCLEOTIDE SEQUENCE [LARGE SCALE GENOMIC DNA]</scope>
    <source>
        <strain evidence="1 2">SKP7-4</strain>
    </source>
</reference>
<organism evidence="1 2">
    <name type="scientific">Bacillus salacetis</name>
    <dbReference type="NCBI Taxonomy" id="2315464"/>
    <lineage>
        <taxon>Bacteria</taxon>
        <taxon>Bacillati</taxon>
        <taxon>Bacillota</taxon>
        <taxon>Bacilli</taxon>
        <taxon>Bacillales</taxon>
        <taxon>Bacillaceae</taxon>
        <taxon>Bacillus</taxon>
    </lineage>
</organism>
<name>A0A3A1QRY2_9BACI</name>
<dbReference type="AlphaFoldDB" id="A0A3A1QRY2"/>
<proteinExistence type="predicted"/>
<dbReference type="Proteomes" id="UP000265801">
    <property type="component" value="Unassembled WGS sequence"/>
</dbReference>
<keyword evidence="2" id="KW-1185">Reference proteome</keyword>
<accession>A0A3A1QRY2</accession>
<dbReference type="OrthoDB" id="2941639at2"/>
<dbReference type="RefSeq" id="WP_119549396.1">
    <property type="nucleotide sequence ID" value="NZ_QXIR01000044.1"/>
</dbReference>
<dbReference type="InterPro" id="IPR019687">
    <property type="entry name" value="DUF2535"/>
</dbReference>
<gene>
    <name evidence="1" type="ORF">D3H55_21640</name>
</gene>
<dbReference type="EMBL" id="QXIR01000044">
    <property type="protein sequence ID" value="RIW28494.1"/>
    <property type="molecule type" value="Genomic_DNA"/>
</dbReference>
<evidence type="ECO:0000313" key="1">
    <source>
        <dbReference type="EMBL" id="RIW28494.1"/>
    </source>
</evidence>